<evidence type="ECO:0000313" key="2">
    <source>
        <dbReference type="EMBL" id="BAS71992.1"/>
    </source>
</evidence>
<organism evidence="2 3">
    <name type="scientific">Oryza sativa subsp. japonica</name>
    <name type="common">Rice</name>
    <dbReference type="NCBI Taxonomy" id="39947"/>
    <lineage>
        <taxon>Eukaryota</taxon>
        <taxon>Viridiplantae</taxon>
        <taxon>Streptophyta</taxon>
        <taxon>Embryophyta</taxon>
        <taxon>Tracheophyta</taxon>
        <taxon>Spermatophyta</taxon>
        <taxon>Magnoliopsida</taxon>
        <taxon>Liliopsida</taxon>
        <taxon>Poales</taxon>
        <taxon>Poaceae</taxon>
        <taxon>BOP clade</taxon>
        <taxon>Oryzoideae</taxon>
        <taxon>Oryzeae</taxon>
        <taxon>Oryzinae</taxon>
        <taxon>Oryza</taxon>
        <taxon>Oryza sativa</taxon>
    </lineage>
</organism>
<dbReference type="Proteomes" id="UP000059680">
    <property type="component" value="Chromosome 1"/>
</dbReference>
<dbReference type="EMBL" id="AP014957">
    <property type="protein sequence ID" value="BAS71992.1"/>
    <property type="molecule type" value="Genomic_DNA"/>
</dbReference>
<protein>
    <submittedName>
        <fullName evidence="2">Os01g0343780 protein</fullName>
    </submittedName>
</protein>
<keyword evidence="3" id="KW-1185">Reference proteome</keyword>
<evidence type="ECO:0000256" key="1">
    <source>
        <dbReference type="SAM" id="MobiDB-lite"/>
    </source>
</evidence>
<evidence type="ECO:0000313" key="3">
    <source>
        <dbReference type="Proteomes" id="UP000059680"/>
    </source>
</evidence>
<dbReference type="InParanoid" id="A0A0P0V2M4"/>
<feature type="compositionally biased region" description="Acidic residues" evidence="1">
    <location>
        <begin position="80"/>
        <end position="89"/>
    </location>
</feature>
<feature type="compositionally biased region" description="Basic and acidic residues" evidence="1">
    <location>
        <begin position="69"/>
        <end position="79"/>
    </location>
</feature>
<dbReference type="Gramene" id="Os01t0343780-00">
    <property type="protein sequence ID" value="Os01t0343780-00"/>
    <property type="gene ID" value="Os01g0343780"/>
</dbReference>
<gene>
    <name evidence="2" type="ordered locus">Os01g0343780</name>
    <name evidence="2" type="ORF">OSNPB_010343780</name>
</gene>
<proteinExistence type="predicted"/>
<dbReference type="PaxDb" id="39947-A0A0P0V2M4"/>
<reference evidence="2 3" key="2">
    <citation type="journal article" date="2013" name="Plant Cell Physiol.">
        <title>Rice Annotation Project Database (RAP-DB): an integrative and interactive database for rice genomics.</title>
        <authorList>
            <person name="Sakai H."/>
            <person name="Lee S.S."/>
            <person name="Tanaka T."/>
            <person name="Numa H."/>
            <person name="Kim J."/>
            <person name="Kawahara Y."/>
            <person name="Wakimoto H."/>
            <person name="Yang C.C."/>
            <person name="Iwamoto M."/>
            <person name="Abe T."/>
            <person name="Yamada Y."/>
            <person name="Muto A."/>
            <person name="Inokuchi H."/>
            <person name="Ikemura T."/>
            <person name="Matsumoto T."/>
            <person name="Sasaki T."/>
            <person name="Itoh T."/>
        </authorList>
    </citation>
    <scope>NUCLEOTIDE SEQUENCE [LARGE SCALE GENOMIC DNA]</scope>
    <source>
        <strain evidence="3">cv. Nipponbare</strain>
    </source>
</reference>
<accession>A0A0P0V2M4</accession>
<feature type="non-terminal residue" evidence="2">
    <location>
        <position position="89"/>
    </location>
</feature>
<sequence length="89" mass="8923">MPPRTASDAAAAPPAPPPERKSQMPAATGKRSRRGTAGVAAGGSGEERSLGPTGCAEPTRPRAPAAVGKGKDAGERTDMEVDDILEGSE</sequence>
<name>A0A0P0V2M4_ORYSJ</name>
<feature type="region of interest" description="Disordered" evidence="1">
    <location>
        <begin position="1"/>
        <end position="89"/>
    </location>
</feature>
<reference evidence="3" key="1">
    <citation type="journal article" date="2005" name="Nature">
        <title>The map-based sequence of the rice genome.</title>
        <authorList>
            <consortium name="International rice genome sequencing project (IRGSP)"/>
            <person name="Matsumoto T."/>
            <person name="Wu J."/>
            <person name="Kanamori H."/>
            <person name="Katayose Y."/>
            <person name="Fujisawa M."/>
            <person name="Namiki N."/>
            <person name="Mizuno H."/>
            <person name="Yamamoto K."/>
            <person name="Antonio B.A."/>
            <person name="Baba T."/>
            <person name="Sakata K."/>
            <person name="Nagamura Y."/>
            <person name="Aoki H."/>
            <person name="Arikawa K."/>
            <person name="Arita K."/>
            <person name="Bito T."/>
            <person name="Chiden Y."/>
            <person name="Fujitsuka N."/>
            <person name="Fukunaka R."/>
            <person name="Hamada M."/>
            <person name="Harada C."/>
            <person name="Hayashi A."/>
            <person name="Hijishita S."/>
            <person name="Honda M."/>
            <person name="Hosokawa S."/>
            <person name="Ichikawa Y."/>
            <person name="Idonuma A."/>
            <person name="Iijima M."/>
            <person name="Ikeda M."/>
            <person name="Ikeno M."/>
            <person name="Ito K."/>
            <person name="Ito S."/>
            <person name="Ito T."/>
            <person name="Ito Y."/>
            <person name="Ito Y."/>
            <person name="Iwabuchi A."/>
            <person name="Kamiya K."/>
            <person name="Karasawa W."/>
            <person name="Kurita K."/>
            <person name="Katagiri S."/>
            <person name="Kikuta A."/>
            <person name="Kobayashi H."/>
            <person name="Kobayashi N."/>
            <person name="Machita K."/>
            <person name="Maehara T."/>
            <person name="Masukawa M."/>
            <person name="Mizubayashi T."/>
            <person name="Mukai Y."/>
            <person name="Nagasaki H."/>
            <person name="Nagata Y."/>
            <person name="Naito S."/>
            <person name="Nakashima M."/>
            <person name="Nakama Y."/>
            <person name="Nakamichi Y."/>
            <person name="Nakamura M."/>
            <person name="Meguro A."/>
            <person name="Negishi M."/>
            <person name="Ohta I."/>
            <person name="Ohta T."/>
            <person name="Okamoto M."/>
            <person name="Ono N."/>
            <person name="Saji S."/>
            <person name="Sakaguchi M."/>
            <person name="Sakai K."/>
            <person name="Shibata M."/>
            <person name="Shimokawa T."/>
            <person name="Song J."/>
            <person name="Takazaki Y."/>
            <person name="Terasawa K."/>
            <person name="Tsugane M."/>
            <person name="Tsuji K."/>
            <person name="Ueda S."/>
            <person name="Waki K."/>
            <person name="Yamagata H."/>
            <person name="Yamamoto M."/>
            <person name="Yamamoto S."/>
            <person name="Yamane H."/>
            <person name="Yoshiki S."/>
            <person name="Yoshihara R."/>
            <person name="Yukawa K."/>
            <person name="Zhong H."/>
            <person name="Yano M."/>
            <person name="Yuan Q."/>
            <person name="Ouyang S."/>
            <person name="Liu J."/>
            <person name="Jones K.M."/>
            <person name="Gansberger K."/>
            <person name="Moffat K."/>
            <person name="Hill J."/>
            <person name="Bera J."/>
            <person name="Fadrosh D."/>
            <person name="Jin S."/>
            <person name="Johri S."/>
            <person name="Kim M."/>
            <person name="Overton L."/>
            <person name="Reardon M."/>
            <person name="Tsitrin T."/>
            <person name="Vuong H."/>
            <person name="Weaver B."/>
            <person name="Ciecko A."/>
            <person name="Tallon L."/>
            <person name="Jackson J."/>
            <person name="Pai G."/>
            <person name="Aken S.V."/>
            <person name="Utterback T."/>
            <person name="Reidmuller S."/>
            <person name="Feldblyum T."/>
            <person name="Hsiao J."/>
            <person name="Zismann V."/>
            <person name="Iobst S."/>
            <person name="de Vazeille A.R."/>
            <person name="Buell C.R."/>
            <person name="Ying K."/>
            <person name="Li Y."/>
            <person name="Lu T."/>
            <person name="Huang Y."/>
            <person name="Zhao Q."/>
            <person name="Feng Q."/>
            <person name="Zhang L."/>
            <person name="Zhu J."/>
            <person name="Weng Q."/>
            <person name="Mu J."/>
            <person name="Lu Y."/>
            <person name="Fan D."/>
            <person name="Liu Y."/>
            <person name="Guan J."/>
            <person name="Zhang Y."/>
            <person name="Yu S."/>
            <person name="Liu X."/>
            <person name="Zhang Y."/>
            <person name="Hong G."/>
            <person name="Han B."/>
            <person name="Choisne N."/>
            <person name="Demange N."/>
            <person name="Orjeda G."/>
            <person name="Samain S."/>
            <person name="Cattolico L."/>
            <person name="Pelletier E."/>
            <person name="Couloux A."/>
            <person name="Segurens B."/>
            <person name="Wincker P."/>
            <person name="D'Hont A."/>
            <person name="Scarpelli C."/>
            <person name="Weissenbach J."/>
            <person name="Salanoubat M."/>
            <person name="Quetier F."/>
            <person name="Yu Y."/>
            <person name="Kim H.R."/>
            <person name="Rambo T."/>
            <person name="Currie J."/>
            <person name="Collura K."/>
            <person name="Luo M."/>
            <person name="Yang T."/>
            <person name="Ammiraju J.S.S."/>
            <person name="Engler F."/>
            <person name="Soderlund C."/>
            <person name="Wing R.A."/>
            <person name="Palmer L.E."/>
            <person name="de la Bastide M."/>
            <person name="Spiegel L."/>
            <person name="Nascimento L."/>
            <person name="Zutavern T."/>
            <person name="O'Shaughnessy A."/>
            <person name="Dike S."/>
            <person name="Dedhia N."/>
            <person name="Preston R."/>
            <person name="Balija V."/>
            <person name="McCombie W.R."/>
            <person name="Chow T."/>
            <person name="Chen H."/>
            <person name="Chung M."/>
            <person name="Chen C."/>
            <person name="Shaw J."/>
            <person name="Wu H."/>
            <person name="Hsiao K."/>
            <person name="Chao Y."/>
            <person name="Chu M."/>
            <person name="Cheng C."/>
            <person name="Hour A."/>
            <person name="Lee P."/>
            <person name="Lin S."/>
            <person name="Lin Y."/>
            <person name="Liou J."/>
            <person name="Liu S."/>
            <person name="Hsing Y."/>
            <person name="Raghuvanshi S."/>
            <person name="Mohanty A."/>
            <person name="Bharti A.K."/>
            <person name="Gaur A."/>
            <person name="Gupta V."/>
            <person name="Kumar D."/>
            <person name="Ravi V."/>
            <person name="Vij S."/>
            <person name="Kapur A."/>
            <person name="Khurana P."/>
            <person name="Khurana P."/>
            <person name="Khurana J.P."/>
            <person name="Tyagi A.K."/>
            <person name="Gaikwad K."/>
            <person name="Singh A."/>
            <person name="Dalal V."/>
            <person name="Srivastava S."/>
            <person name="Dixit A."/>
            <person name="Pal A.K."/>
            <person name="Ghazi I.A."/>
            <person name="Yadav M."/>
            <person name="Pandit A."/>
            <person name="Bhargava A."/>
            <person name="Sureshbabu K."/>
            <person name="Batra K."/>
            <person name="Sharma T.R."/>
            <person name="Mohapatra T."/>
            <person name="Singh N.K."/>
            <person name="Messing J."/>
            <person name="Nelson A.B."/>
            <person name="Fuks G."/>
            <person name="Kavchok S."/>
            <person name="Keizer G."/>
            <person name="Linton E."/>
            <person name="Llaca V."/>
            <person name="Song R."/>
            <person name="Tanyolac B."/>
            <person name="Young S."/>
            <person name="Ho-Il K."/>
            <person name="Hahn J.H."/>
            <person name="Sangsakoo G."/>
            <person name="Vanavichit A."/>
            <person name="de Mattos Luiz.A.T."/>
            <person name="Zimmer P.D."/>
            <person name="Malone G."/>
            <person name="Dellagostin O."/>
            <person name="de Oliveira A.C."/>
            <person name="Bevan M."/>
            <person name="Bancroft I."/>
            <person name="Minx P."/>
            <person name="Cordum H."/>
            <person name="Wilson R."/>
            <person name="Cheng Z."/>
            <person name="Jin W."/>
            <person name="Jiang J."/>
            <person name="Leong S.A."/>
            <person name="Iwama H."/>
            <person name="Gojobori T."/>
            <person name="Itoh T."/>
            <person name="Niimura Y."/>
            <person name="Fujii Y."/>
            <person name="Habara T."/>
            <person name="Sakai H."/>
            <person name="Sato Y."/>
            <person name="Wilson G."/>
            <person name="Kumar K."/>
            <person name="McCouch S."/>
            <person name="Juretic N."/>
            <person name="Hoen D."/>
            <person name="Wright S."/>
            <person name="Bruskiewich R."/>
            <person name="Bureau T."/>
            <person name="Miyao A."/>
            <person name="Hirochika H."/>
            <person name="Nishikawa T."/>
            <person name="Kadowaki K."/>
            <person name="Sugiura M."/>
            <person name="Burr B."/>
            <person name="Sasaki T."/>
        </authorList>
    </citation>
    <scope>NUCLEOTIDE SEQUENCE [LARGE SCALE GENOMIC DNA]</scope>
    <source>
        <strain evidence="3">cv. Nipponbare</strain>
    </source>
</reference>
<reference evidence="2 3" key="3">
    <citation type="journal article" date="2013" name="Rice">
        <title>Improvement of the Oryza sativa Nipponbare reference genome using next generation sequence and optical map data.</title>
        <authorList>
            <person name="Kawahara Y."/>
            <person name="de la Bastide M."/>
            <person name="Hamilton J.P."/>
            <person name="Kanamori H."/>
            <person name="McCombie W.R."/>
            <person name="Ouyang S."/>
            <person name="Schwartz D.C."/>
            <person name="Tanaka T."/>
            <person name="Wu J."/>
            <person name="Zhou S."/>
            <person name="Childs K.L."/>
            <person name="Davidson R.M."/>
            <person name="Lin H."/>
            <person name="Quesada-Ocampo L."/>
            <person name="Vaillancourt B."/>
            <person name="Sakai H."/>
            <person name="Lee S.S."/>
            <person name="Kim J."/>
            <person name="Numa H."/>
            <person name="Itoh T."/>
            <person name="Buell C.R."/>
            <person name="Matsumoto T."/>
        </authorList>
    </citation>
    <scope>NUCLEOTIDE SEQUENCE [LARGE SCALE GENOMIC DNA]</scope>
    <source>
        <strain evidence="3">cv. Nipponbare</strain>
    </source>
</reference>
<dbReference type="AlphaFoldDB" id="A0A0P0V2M4"/>